<evidence type="ECO:0000256" key="1">
    <source>
        <dbReference type="ARBA" id="ARBA00001231"/>
    </source>
</evidence>
<evidence type="ECO:0000256" key="5">
    <source>
        <dbReference type="ARBA" id="ARBA00023295"/>
    </source>
</evidence>
<dbReference type="InterPro" id="IPR036962">
    <property type="entry name" value="Glyco_hydro_3_N_sf"/>
</dbReference>
<name>A0A059ZR41_ACICK</name>
<dbReference type="SUPFAM" id="SSF51445">
    <property type="entry name" value="(Trans)glycosidases"/>
    <property type="match status" value="1"/>
</dbReference>
<evidence type="ECO:0000313" key="7">
    <source>
        <dbReference type="EMBL" id="AIA54160.1"/>
    </source>
</evidence>
<dbReference type="EC" id="3.2.1.52" evidence="3"/>
<dbReference type="InterPro" id="IPR001764">
    <property type="entry name" value="Glyco_hydro_3_N"/>
</dbReference>
<evidence type="ECO:0000256" key="4">
    <source>
        <dbReference type="ARBA" id="ARBA00022801"/>
    </source>
</evidence>
<keyword evidence="5 7" id="KW-0326">Glycosidase</keyword>
<gene>
    <name evidence="7" type="ORF">Acaty_c0269</name>
</gene>
<dbReference type="Proteomes" id="UP000005522">
    <property type="component" value="Chromosome"/>
</dbReference>
<feature type="domain" description="Glycoside hydrolase family 3 N-terminal" evidence="6">
    <location>
        <begin position="9"/>
        <end position="307"/>
    </location>
</feature>
<evidence type="ECO:0000256" key="3">
    <source>
        <dbReference type="ARBA" id="ARBA00012663"/>
    </source>
</evidence>
<evidence type="ECO:0000259" key="6">
    <source>
        <dbReference type="Pfam" id="PF00933"/>
    </source>
</evidence>
<dbReference type="Gene3D" id="3.20.20.300">
    <property type="entry name" value="Glycoside hydrolase, family 3, N-terminal domain"/>
    <property type="match status" value="1"/>
</dbReference>
<dbReference type="GO" id="GO:0005975">
    <property type="term" value="P:carbohydrate metabolic process"/>
    <property type="evidence" value="ECO:0007669"/>
    <property type="project" value="InterPro"/>
</dbReference>
<dbReference type="EMBL" id="CP005986">
    <property type="protein sequence ID" value="AIA54160.1"/>
    <property type="molecule type" value="Genomic_DNA"/>
</dbReference>
<dbReference type="PANTHER" id="PTHR30480:SF13">
    <property type="entry name" value="BETA-HEXOSAMINIDASE"/>
    <property type="match status" value="1"/>
</dbReference>
<protein>
    <recommendedName>
        <fullName evidence="3">beta-N-acetylhexosaminidase</fullName>
        <ecNumber evidence="3">3.2.1.52</ecNumber>
    </recommendedName>
</protein>
<dbReference type="AlphaFoldDB" id="A0A059ZR41"/>
<dbReference type="GO" id="GO:0009254">
    <property type="term" value="P:peptidoglycan turnover"/>
    <property type="evidence" value="ECO:0007669"/>
    <property type="project" value="TreeGrafter"/>
</dbReference>
<dbReference type="NCBIfam" id="NF003740">
    <property type="entry name" value="PRK05337.1"/>
    <property type="match status" value="1"/>
</dbReference>
<evidence type="ECO:0000256" key="2">
    <source>
        <dbReference type="ARBA" id="ARBA00005336"/>
    </source>
</evidence>
<proteinExistence type="inferred from homology"/>
<reference evidence="7 8" key="1">
    <citation type="journal article" date="2009" name="J. Bacteriol.">
        <title>Draft genome sequence of the extremely acidophilic bacterium Acidithiobacillus caldus ATCC 51756 reveals metabolic versatility in the genus Acidithiobacillus.</title>
        <authorList>
            <person name="Valdes J."/>
            <person name="Quatrini R."/>
            <person name="Hallberg K."/>
            <person name="Dopson M."/>
            <person name="Valenzuela P.D."/>
            <person name="Holmes D.S."/>
        </authorList>
    </citation>
    <scope>NUCLEOTIDE SEQUENCE [LARGE SCALE GENOMIC DNA]</scope>
    <source>
        <strain evidence="8">ATCC 51756 / DSM 8584 / KU</strain>
    </source>
</reference>
<accession>A0A059ZR41</accession>
<dbReference type="HOGENOM" id="CLU_008392_0_0_6"/>
<keyword evidence="4 7" id="KW-0378">Hydrolase</keyword>
<dbReference type="GO" id="GO:0004563">
    <property type="term" value="F:beta-N-acetylhexosaminidase activity"/>
    <property type="evidence" value="ECO:0007669"/>
    <property type="project" value="UniProtKB-EC"/>
</dbReference>
<comment type="catalytic activity">
    <reaction evidence="1">
        <text>Hydrolysis of terminal non-reducing N-acetyl-D-hexosamine residues in N-acetyl-beta-D-hexosaminides.</text>
        <dbReference type="EC" id="3.2.1.52"/>
    </reaction>
</comment>
<dbReference type="eggNOG" id="COG1472">
    <property type="taxonomic scope" value="Bacteria"/>
</dbReference>
<dbReference type="Pfam" id="PF00933">
    <property type="entry name" value="Glyco_hydro_3"/>
    <property type="match status" value="1"/>
</dbReference>
<organism evidence="7 8">
    <name type="scientific">Acidithiobacillus caldus (strain ATCC 51756 / DSM 8584 / KU)</name>
    <dbReference type="NCBI Taxonomy" id="637389"/>
    <lineage>
        <taxon>Bacteria</taxon>
        <taxon>Pseudomonadati</taxon>
        <taxon>Pseudomonadota</taxon>
        <taxon>Acidithiobacillia</taxon>
        <taxon>Acidithiobacillales</taxon>
        <taxon>Acidithiobacillaceae</taxon>
        <taxon>Acidithiobacillus</taxon>
    </lineage>
</organism>
<dbReference type="InterPro" id="IPR050226">
    <property type="entry name" value="NagZ_Beta-hexosaminidase"/>
</dbReference>
<comment type="similarity">
    <text evidence="2">Belongs to the glycosyl hydrolase 3 family.</text>
</comment>
<evidence type="ECO:0000313" key="8">
    <source>
        <dbReference type="Proteomes" id="UP000005522"/>
    </source>
</evidence>
<dbReference type="InterPro" id="IPR017853">
    <property type="entry name" value="GH"/>
</dbReference>
<dbReference type="KEGG" id="acz:Acaty_c0269"/>
<dbReference type="PANTHER" id="PTHR30480">
    <property type="entry name" value="BETA-HEXOSAMINIDASE-RELATED"/>
    <property type="match status" value="1"/>
</dbReference>
<sequence length="328" mass="35236">MVDLGGSELDAAERELLQDPAIGGVILFARNCLSALQVAELCREIRALRQPPLLIGIDQEGGRVQRLREGVTRFPPQRALGRLAEAEGIESAIDLARDWGRLLAAELRDLGIDLDFTPCVDIDWGVSEVIGDRALSDRPEWVAQLAGALWSGLQEQGLAGVAKHFPGHGAVTADSHTSLPEDLRPWPLLQADLKPFRTLIAAGIPAIMPAHCLYPAVDPRNPAGFSRRWLQDILRGELGFHGILVSDDLVMAGAAVVGGMAERVHAAQSAGAELLLVCNDRQAVEESLAVLHRGDLPAPRLENLSARPATSPLSPAARDAIRTRLAKL</sequence>